<evidence type="ECO:0000313" key="8">
    <source>
        <dbReference type="EMBL" id="EYC02719.1"/>
    </source>
</evidence>
<dbReference type="Proteomes" id="UP000024635">
    <property type="component" value="Unassembled WGS sequence"/>
</dbReference>
<dbReference type="OrthoDB" id="9974841at2759"/>
<dbReference type="InterPro" id="IPR004202">
    <property type="entry name" value="COX7C/Cox8"/>
</dbReference>
<evidence type="ECO:0000256" key="4">
    <source>
        <dbReference type="ARBA" id="ARBA00022792"/>
    </source>
</evidence>
<keyword evidence="5" id="KW-0496">Mitochondrion</keyword>
<proteinExistence type="inferred from homology"/>
<dbReference type="GO" id="GO:0005743">
    <property type="term" value="C:mitochondrial inner membrane"/>
    <property type="evidence" value="ECO:0007669"/>
    <property type="project" value="UniProtKB-SubCell"/>
</dbReference>
<dbReference type="Pfam" id="PF02935">
    <property type="entry name" value="COX7C"/>
    <property type="match status" value="1"/>
</dbReference>
<accession>A0A016TID4</accession>
<evidence type="ECO:0000256" key="2">
    <source>
        <dbReference type="ARBA" id="ARBA00004673"/>
    </source>
</evidence>
<comment type="pathway">
    <text evidence="2">Energy metabolism; oxidative phosphorylation.</text>
</comment>
<sequence>MLMRQISKGACNRMRIMRCERGGNRTAVRLLEFYPYFYIELSLKAAPTEILAFERTPFHVHNKWSFATKAIAFLAIGFWAPFIVVEYQLRKANQ</sequence>
<evidence type="ECO:0000313" key="9">
    <source>
        <dbReference type="Proteomes" id="UP000024635"/>
    </source>
</evidence>
<dbReference type="GO" id="GO:0006123">
    <property type="term" value="P:mitochondrial electron transport, cytochrome c to oxygen"/>
    <property type="evidence" value="ECO:0007669"/>
    <property type="project" value="InterPro"/>
</dbReference>
<comment type="caution">
    <text evidence="8">The sequence shown here is derived from an EMBL/GenBank/DDBJ whole genome shotgun (WGS) entry which is preliminary data.</text>
</comment>
<evidence type="ECO:0000256" key="7">
    <source>
        <dbReference type="SAM" id="Phobius"/>
    </source>
</evidence>
<gene>
    <name evidence="8" type="primary">Acey_s0098.g3091</name>
    <name evidence="8" type="ORF">Y032_0098g3091</name>
</gene>
<dbReference type="UniPathway" id="UPA00705"/>
<keyword evidence="7" id="KW-1133">Transmembrane helix</keyword>
<keyword evidence="4" id="KW-0999">Mitochondrion inner membrane</keyword>
<dbReference type="Gene3D" id="4.10.49.10">
    <property type="entry name" value="Cytochrome c oxidase subunit VIIc"/>
    <property type="match status" value="1"/>
</dbReference>
<organism evidence="8 9">
    <name type="scientific">Ancylostoma ceylanicum</name>
    <dbReference type="NCBI Taxonomy" id="53326"/>
    <lineage>
        <taxon>Eukaryota</taxon>
        <taxon>Metazoa</taxon>
        <taxon>Ecdysozoa</taxon>
        <taxon>Nematoda</taxon>
        <taxon>Chromadorea</taxon>
        <taxon>Rhabditida</taxon>
        <taxon>Rhabditina</taxon>
        <taxon>Rhabditomorpha</taxon>
        <taxon>Strongyloidea</taxon>
        <taxon>Ancylostomatidae</taxon>
        <taxon>Ancylostomatinae</taxon>
        <taxon>Ancylostoma</taxon>
    </lineage>
</organism>
<comment type="subcellular location">
    <subcellularLocation>
        <location evidence="1">Mitochondrion inner membrane</location>
        <topology evidence="1">Single-pass membrane protein</topology>
    </subcellularLocation>
</comment>
<dbReference type="SUPFAM" id="SSF81427">
    <property type="entry name" value="Mitochondrial cytochrome c oxidase subunit VIIc (aka VIIIa)"/>
    <property type="match status" value="1"/>
</dbReference>
<feature type="transmembrane region" description="Helical" evidence="7">
    <location>
        <begin position="66"/>
        <end position="85"/>
    </location>
</feature>
<dbReference type="EMBL" id="JARK01001434">
    <property type="protein sequence ID" value="EYC02719.1"/>
    <property type="molecule type" value="Genomic_DNA"/>
</dbReference>
<evidence type="ECO:0000256" key="3">
    <source>
        <dbReference type="ARBA" id="ARBA00010514"/>
    </source>
</evidence>
<keyword evidence="9" id="KW-1185">Reference proteome</keyword>
<dbReference type="GO" id="GO:0045277">
    <property type="term" value="C:respiratory chain complex IV"/>
    <property type="evidence" value="ECO:0007669"/>
    <property type="project" value="InterPro"/>
</dbReference>
<dbReference type="InterPro" id="IPR036636">
    <property type="entry name" value="COX7C/Cox8_sf"/>
</dbReference>
<protein>
    <submittedName>
        <fullName evidence="8">Uncharacterized protein</fullName>
    </submittedName>
</protein>
<evidence type="ECO:0000256" key="6">
    <source>
        <dbReference type="ARBA" id="ARBA00023136"/>
    </source>
</evidence>
<reference evidence="9" key="1">
    <citation type="journal article" date="2015" name="Nat. Genet.">
        <title>The genome and transcriptome of the zoonotic hookworm Ancylostoma ceylanicum identify infection-specific gene families.</title>
        <authorList>
            <person name="Schwarz E.M."/>
            <person name="Hu Y."/>
            <person name="Antoshechkin I."/>
            <person name="Miller M.M."/>
            <person name="Sternberg P.W."/>
            <person name="Aroian R.V."/>
        </authorList>
    </citation>
    <scope>NUCLEOTIDE SEQUENCE</scope>
    <source>
        <strain evidence="9">HY135</strain>
    </source>
</reference>
<dbReference type="AlphaFoldDB" id="A0A016TID4"/>
<evidence type="ECO:0000256" key="1">
    <source>
        <dbReference type="ARBA" id="ARBA00004434"/>
    </source>
</evidence>
<evidence type="ECO:0000256" key="5">
    <source>
        <dbReference type="ARBA" id="ARBA00023128"/>
    </source>
</evidence>
<keyword evidence="6 7" id="KW-0472">Membrane</keyword>
<name>A0A016TID4_9BILA</name>
<keyword evidence="7" id="KW-0812">Transmembrane</keyword>
<dbReference type="STRING" id="53326.A0A016TID4"/>
<comment type="similarity">
    <text evidence="3">Belongs to the cytochrome c oxidase VIIc family.</text>
</comment>